<proteinExistence type="predicted"/>
<dbReference type="Proteomes" id="UP000183982">
    <property type="component" value="Unassembled WGS sequence"/>
</dbReference>
<sequence length="77" mass="8772">MWHRAILAYFTEDQSHALSVLEFENKPRMTRPEKGVYFMGTVTPICPNWYLFTPIGALVGKSIPPELALDFAVPITF</sequence>
<organism evidence="1 2">
    <name type="scientific">Shimia gijangensis</name>
    <dbReference type="NCBI Taxonomy" id="1470563"/>
    <lineage>
        <taxon>Bacteria</taxon>
        <taxon>Pseudomonadati</taxon>
        <taxon>Pseudomonadota</taxon>
        <taxon>Alphaproteobacteria</taxon>
        <taxon>Rhodobacterales</taxon>
        <taxon>Roseobacteraceae</taxon>
    </lineage>
</organism>
<reference evidence="2" key="1">
    <citation type="submission" date="2016-11" db="EMBL/GenBank/DDBJ databases">
        <authorList>
            <person name="Varghese N."/>
            <person name="Submissions S."/>
        </authorList>
    </citation>
    <scope>NUCLEOTIDE SEQUENCE [LARGE SCALE GENOMIC DNA]</scope>
    <source>
        <strain evidence="2">DSM 100564</strain>
    </source>
</reference>
<evidence type="ECO:0000313" key="1">
    <source>
        <dbReference type="EMBL" id="SHI95898.1"/>
    </source>
</evidence>
<dbReference type="EMBL" id="FQZQ01000004">
    <property type="protein sequence ID" value="SHI95898.1"/>
    <property type="molecule type" value="Genomic_DNA"/>
</dbReference>
<dbReference type="STRING" id="1470563.SAMN05444000_10448"/>
<gene>
    <name evidence="1" type="ORF">SAMN05444000_10448</name>
</gene>
<name>A0A1M6FDT6_9RHOB</name>
<evidence type="ECO:0000313" key="2">
    <source>
        <dbReference type="Proteomes" id="UP000183982"/>
    </source>
</evidence>
<keyword evidence="2" id="KW-1185">Reference proteome</keyword>
<dbReference type="AlphaFoldDB" id="A0A1M6FDT6"/>
<accession>A0A1M6FDT6</accession>
<protein>
    <submittedName>
        <fullName evidence="1">AzlC protein</fullName>
    </submittedName>
</protein>